<dbReference type="KEGG" id="mtim:DIR46_18120"/>
<dbReference type="RefSeq" id="WP_109346483.1">
    <property type="nucleotide sequence ID" value="NZ_CP029343.1"/>
</dbReference>
<evidence type="ECO:0000313" key="1">
    <source>
        <dbReference type="EMBL" id="AWL06159.1"/>
    </source>
</evidence>
<gene>
    <name evidence="1" type="ORF">DIR46_18120</name>
</gene>
<proteinExistence type="predicted"/>
<accession>A0A2S2DM41</accession>
<dbReference type="Proteomes" id="UP000245820">
    <property type="component" value="Chromosome"/>
</dbReference>
<dbReference type="EMBL" id="CP029343">
    <property type="protein sequence ID" value="AWL06159.1"/>
    <property type="molecule type" value="Genomic_DNA"/>
</dbReference>
<sequence>MTPRRQHGAVLLMVAIVLATVAALAVGVNGLTRFESGSVRGDYQDRAASYLADAGVAAARWKNQVAGCTSQAIAPTALGGGTFKADVPVQKGTVKKIDIVATGAVDGVALRTLERKQVTLHDLTRTETVRLTEDALDLTIDRTDDDDDNEDDEQLWLAFDEAHALLYWAMDDIKKDALVLSATLTLTPDGSNGAGAVVAVQRLTTRWDDDATWKEPRDDATPWHGGNYIAQPAATASVAGLSTAQWDVTDLVSGWFGGQFPNHGMLLRLASPGPTVRFYSLDASSSRRPVLQVLSARHC</sequence>
<dbReference type="OrthoDB" id="8749222at2"/>
<name>A0A2S2DM41_9BURK</name>
<evidence type="ECO:0000313" key="2">
    <source>
        <dbReference type="Proteomes" id="UP000245820"/>
    </source>
</evidence>
<dbReference type="AlphaFoldDB" id="A0A2S2DM41"/>
<keyword evidence="2" id="KW-1185">Reference proteome</keyword>
<protein>
    <submittedName>
        <fullName evidence="1">Uncharacterized protein</fullName>
    </submittedName>
</protein>
<dbReference type="NCBIfam" id="NF033679">
    <property type="entry name" value="DNRLRE_dom"/>
    <property type="match status" value="1"/>
</dbReference>
<reference evidence="1 2" key="1">
    <citation type="submission" date="2018-05" db="EMBL/GenBank/DDBJ databases">
        <title>Complete genome sequence of Massilia oculi sp. nov. CCUG 43427T (=DSM 26321T), the type strain of M. oculi, and comparison with genome sequences of other Massilia strains.</title>
        <authorList>
            <person name="Zhu B."/>
        </authorList>
    </citation>
    <scope>NUCLEOTIDE SEQUENCE [LARGE SCALE GENOMIC DNA]</scope>
    <source>
        <strain evidence="1 2">CCUG 43427</strain>
    </source>
</reference>
<organism evidence="1 2">
    <name type="scientific">Massilia oculi</name>
    <dbReference type="NCBI Taxonomy" id="945844"/>
    <lineage>
        <taxon>Bacteria</taxon>
        <taxon>Pseudomonadati</taxon>
        <taxon>Pseudomonadota</taxon>
        <taxon>Betaproteobacteria</taxon>
        <taxon>Burkholderiales</taxon>
        <taxon>Oxalobacteraceae</taxon>
        <taxon>Telluria group</taxon>
        <taxon>Massilia</taxon>
    </lineage>
</organism>